<dbReference type="InterPro" id="IPR044492">
    <property type="entry name" value="P_typ_ATPase_HD_dom"/>
</dbReference>
<dbReference type="InterPro" id="IPR017969">
    <property type="entry name" value="Heavy-metal-associated_CS"/>
</dbReference>
<dbReference type="EMBL" id="JAHUZB010000001">
    <property type="protein sequence ID" value="MBV7389302.1"/>
    <property type="molecule type" value="Genomic_DNA"/>
</dbReference>
<evidence type="ECO:0000256" key="9">
    <source>
        <dbReference type="ARBA" id="ARBA00022840"/>
    </source>
</evidence>
<evidence type="ECO:0000256" key="12">
    <source>
        <dbReference type="ARBA" id="ARBA00023136"/>
    </source>
</evidence>
<evidence type="ECO:0000256" key="13">
    <source>
        <dbReference type="ARBA" id="ARBA00039103"/>
    </source>
</evidence>
<evidence type="ECO:0000256" key="6">
    <source>
        <dbReference type="ARBA" id="ARBA00022692"/>
    </source>
</evidence>
<dbReference type="PANTHER" id="PTHR48085:SF5">
    <property type="entry name" value="CADMIUM_ZINC-TRANSPORTING ATPASE HMA4-RELATED"/>
    <property type="match status" value="1"/>
</dbReference>
<evidence type="ECO:0000256" key="11">
    <source>
        <dbReference type="ARBA" id="ARBA00022989"/>
    </source>
</evidence>
<dbReference type="PROSITE" id="PS00154">
    <property type="entry name" value="ATPASE_E1_E2"/>
    <property type="match status" value="1"/>
</dbReference>
<keyword evidence="12 15" id="KW-0472">Membrane</keyword>
<dbReference type="NCBIfam" id="TIGR01512">
    <property type="entry name" value="ATPase-IB2_Cd"/>
    <property type="match status" value="1"/>
</dbReference>
<dbReference type="InterPro" id="IPR059000">
    <property type="entry name" value="ATPase_P-type_domA"/>
</dbReference>
<evidence type="ECO:0000256" key="15">
    <source>
        <dbReference type="RuleBase" id="RU362081"/>
    </source>
</evidence>
<evidence type="ECO:0000259" key="16">
    <source>
        <dbReference type="PROSITE" id="PS50846"/>
    </source>
</evidence>
<organism evidence="17 18">
    <name type="scientific">Enterococcus alishanensis</name>
    <dbReference type="NCBI Taxonomy" id="1303817"/>
    <lineage>
        <taxon>Bacteria</taxon>
        <taxon>Bacillati</taxon>
        <taxon>Bacillota</taxon>
        <taxon>Bacilli</taxon>
        <taxon>Lactobacillales</taxon>
        <taxon>Enterococcaceae</taxon>
        <taxon>Enterococcus</taxon>
    </lineage>
</organism>
<feature type="transmembrane region" description="Helical" evidence="15">
    <location>
        <begin position="84"/>
        <end position="102"/>
    </location>
</feature>
<dbReference type="SFLD" id="SFLDG00002">
    <property type="entry name" value="C1.7:_P-type_atpase_like"/>
    <property type="match status" value="1"/>
</dbReference>
<dbReference type="NCBIfam" id="TIGR01494">
    <property type="entry name" value="ATPase_P-type"/>
    <property type="match status" value="1"/>
</dbReference>
<dbReference type="InterPro" id="IPR018303">
    <property type="entry name" value="ATPase_P-typ_P_site"/>
</dbReference>
<evidence type="ECO:0000256" key="1">
    <source>
        <dbReference type="ARBA" id="ARBA00004651"/>
    </source>
</evidence>
<evidence type="ECO:0000256" key="7">
    <source>
        <dbReference type="ARBA" id="ARBA00022723"/>
    </source>
</evidence>
<dbReference type="InterPro" id="IPR027256">
    <property type="entry name" value="P-typ_ATPase_IB"/>
</dbReference>
<keyword evidence="7 15" id="KW-0479">Metal-binding</keyword>
<dbReference type="SFLD" id="SFLDS00003">
    <property type="entry name" value="Haloacid_Dehalogenase"/>
    <property type="match status" value="1"/>
</dbReference>
<dbReference type="PROSITE" id="PS01047">
    <property type="entry name" value="HMA_1"/>
    <property type="match status" value="1"/>
</dbReference>
<dbReference type="CDD" id="cd07548">
    <property type="entry name" value="P-type_ATPase-Cd_Zn_Co_like"/>
    <property type="match status" value="1"/>
</dbReference>
<evidence type="ECO:0000313" key="17">
    <source>
        <dbReference type="EMBL" id="MBV7389302.1"/>
    </source>
</evidence>
<keyword evidence="11 15" id="KW-1133">Transmembrane helix</keyword>
<evidence type="ECO:0000256" key="14">
    <source>
        <dbReference type="ARBA" id="ARBA00049338"/>
    </source>
</evidence>
<feature type="domain" description="HMA" evidence="16">
    <location>
        <begin position="1"/>
        <end position="69"/>
    </location>
</feature>
<dbReference type="RefSeq" id="WP_218324367.1">
    <property type="nucleotide sequence ID" value="NZ_JAHUZB010000001.1"/>
</dbReference>
<proteinExistence type="inferred from homology"/>
<sequence>MEKIYRLDGLDCANCAAKIEKSIKEIQGVERAQVDFATTKLTIEAENADLSEVCNEAKQIVKKIEPDVKIKNWQDESEEENNHFKVIQIVSALIILGVLALVKPVMPLSLIAYSALYLWIGFDVLKTAVLNIFQGEIFDENFLMTVATIGALAIGEYPEAVAVMLFYQIGEFFQDYAVNRSRKSIKSLVASRPDKANLLLDGQLTEVKPEEIHVGDYIVVKPGEKVPLDGVITEGRSFVDTSALTGESVPRSIEAGEEILSGFINQEGQLTIKVTTVFGESTVSKILDLVENAASKKAPAEKFITSFARYYTPIVVGLAILLAIVPPLVTASAFYPWIYRALTFLVISCPCALVISVPLSFFGGIGGASKAGVLIKGSNYIETLAKTQTIVFDKTGTLTKGVFEVQEIETQLPQADFLQIVASLEQGSNHPIAKSILKANQKDLSSVENVVEKAGYGISGQIDKVNYFAGNDKLMAAENIVIPEVHAIGTIIYLAKSREFLGYLVIADDLKAGVSETMKELKALGIKQTVMLTGDNRKIADAIGKKIGVDHVYSELLPADKVSHLEELLQENHKVAFVGDGMNDAPVLARADLGIAMGGLGSDAAIEAADVVIMNDQPEKIVTAVKVARKTMKIVKENIIFALGVKIIVLALGAVGIVSMPVAVFADVGVTVLAVINAMRCLRVK</sequence>
<keyword evidence="5" id="KW-0597">Phosphoprotein</keyword>
<comment type="similarity">
    <text evidence="2 15">Belongs to the cation transport ATPase (P-type) (TC 3.A.3) family. Type IB subfamily.</text>
</comment>
<dbReference type="SFLD" id="SFLDF00027">
    <property type="entry name" value="p-type_atpase"/>
    <property type="match status" value="1"/>
</dbReference>
<evidence type="ECO:0000313" key="18">
    <source>
        <dbReference type="Proteomes" id="UP000774130"/>
    </source>
</evidence>
<dbReference type="InterPro" id="IPR001757">
    <property type="entry name" value="P_typ_ATPase"/>
</dbReference>
<comment type="subcellular location">
    <subcellularLocation>
        <location evidence="1">Cell membrane</location>
        <topology evidence="1">Multi-pass membrane protein</topology>
    </subcellularLocation>
</comment>
<dbReference type="InterPro" id="IPR006121">
    <property type="entry name" value="HMA_dom"/>
</dbReference>
<keyword evidence="8 15" id="KW-0547">Nucleotide-binding</keyword>
<feature type="transmembrane region" description="Helical" evidence="15">
    <location>
        <begin position="341"/>
        <end position="362"/>
    </location>
</feature>
<evidence type="ECO:0000256" key="3">
    <source>
        <dbReference type="ARBA" id="ARBA00022475"/>
    </source>
</evidence>
<dbReference type="PROSITE" id="PS50846">
    <property type="entry name" value="HMA_2"/>
    <property type="match status" value="1"/>
</dbReference>
<dbReference type="InterPro" id="IPR051014">
    <property type="entry name" value="Cation_Transport_ATPase_IB"/>
</dbReference>
<keyword evidence="10" id="KW-1278">Translocase</keyword>
<feature type="transmembrane region" description="Helical" evidence="15">
    <location>
        <begin position="639"/>
        <end position="658"/>
    </location>
</feature>
<comment type="caution">
    <text evidence="17">The sequence shown here is derived from an EMBL/GenBank/DDBJ whole genome shotgun (WGS) entry which is preliminary data.</text>
</comment>
<evidence type="ECO:0000256" key="10">
    <source>
        <dbReference type="ARBA" id="ARBA00022967"/>
    </source>
</evidence>
<dbReference type="Pfam" id="PF00122">
    <property type="entry name" value="E1-E2_ATPase"/>
    <property type="match status" value="1"/>
</dbReference>
<dbReference type="PANTHER" id="PTHR48085">
    <property type="entry name" value="CADMIUM/ZINC-TRANSPORTING ATPASE HMA2-RELATED"/>
    <property type="match status" value="1"/>
</dbReference>
<dbReference type="CDD" id="cd00371">
    <property type="entry name" value="HMA"/>
    <property type="match status" value="1"/>
</dbReference>
<evidence type="ECO:0000256" key="5">
    <source>
        <dbReference type="ARBA" id="ARBA00022553"/>
    </source>
</evidence>
<evidence type="ECO:0000256" key="2">
    <source>
        <dbReference type="ARBA" id="ARBA00006024"/>
    </source>
</evidence>
<comment type="catalytic activity">
    <reaction evidence="14">
        <text>Cd(2+)(in) + ATP + H2O = Cd(2+)(out) + ADP + phosphate + H(+)</text>
        <dbReference type="Rhea" id="RHEA:12132"/>
        <dbReference type="ChEBI" id="CHEBI:15377"/>
        <dbReference type="ChEBI" id="CHEBI:15378"/>
        <dbReference type="ChEBI" id="CHEBI:30616"/>
        <dbReference type="ChEBI" id="CHEBI:43474"/>
        <dbReference type="ChEBI" id="CHEBI:48775"/>
        <dbReference type="ChEBI" id="CHEBI:456216"/>
        <dbReference type="EC" id="7.2.2.21"/>
    </reaction>
</comment>
<name>A0ABS6T8S3_9ENTE</name>
<keyword evidence="4" id="KW-0104">Cadmium</keyword>
<feature type="transmembrane region" description="Helical" evidence="15">
    <location>
        <begin position="664"/>
        <end position="682"/>
    </location>
</feature>
<dbReference type="NCBIfam" id="TIGR01525">
    <property type="entry name" value="ATPase-IB_hvy"/>
    <property type="match status" value="1"/>
</dbReference>
<dbReference type="Pfam" id="PF00702">
    <property type="entry name" value="Hydrolase"/>
    <property type="match status" value="1"/>
</dbReference>
<feature type="transmembrane region" description="Helical" evidence="15">
    <location>
        <begin position="310"/>
        <end position="335"/>
    </location>
</feature>
<protein>
    <recommendedName>
        <fullName evidence="13">Cd(2+)-exporting ATPase</fullName>
        <ecNumber evidence="13">7.2.2.21</ecNumber>
    </recommendedName>
</protein>
<keyword evidence="6 15" id="KW-0812">Transmembrane</keyword>
<evidence type="ECO:0000256" key="8">
    <source>
        <dbReference type="ARBA" id="ARBA00022741"/>
    </source>
</evidence>
<keyword evidence="18" id="KW-1185">Reference proteome</keyword>
<keyword evidence="9 15" id="KW-0067">ATP-binding</keyword>
<reference evidence="17 18" key="1">
    <citation type="submission" date="2021-06" db="EMBL/GenBank/DDBJ databases">
        <title>Enterococcus alishanensis sp. nov., a novel lactic acid bacterium isolated from fresh coffee beans.</title>
        <authorList>
            <person name="Chen Y.-S."/>
        </authorList>
    </citation>
    <scope>NUCLEOTIDE SEQUENCE [LARGE SCALE GENOMIC DNA]</scope>
    <source>
        <strain evidence="17 18">ALS3</strain>
    </source>
</reference>
<keyword evidence="3 15" id="KW-1003">Cell membrane</keyword>
<accession>A0ABS6T8S3</accession>
<dbReference type="Pfam" id="PF00403">
    <property type="entry name" value="HMA"/>
    <property type="match status" value="1"/>
</dbReference>
<dbReference type="EC" id="7.2.2.21" evidence="13"/>
<gene>
    <name evidence="17" type="primary">cadA</name>
    <name evidence="17" type="ORF">KUA55_01305</name>
</gene>
<dbReference type="Proteomes" id="UP000774130">
    <property type="component" value="Unassembled WGS sequence"/>
</dbReference>
<evidence type="ECO:0000256" key="4">
    <source>
        <dbReference type="ARBA" id="ARBA00022539"/>
    </source>
</evidence>